<feature type="transmembrane region" description="Helical" evidence="1">
    <location>
        <begin position="102"/>
        <end position="122"/>
    </location>
</feature>
<name>A0A1L9RXM0_ASPWE</name>
<reference evidence="3" key="1">
    <citation type="journal article" date="2017" name="Genome Biol.">
        <title>Comparative genomics reveals high biological diversity and specific adaptations in the industrially and medically important fungal genus Aspergillus.</title>
        <authorList>
            <person name="de Vries R.P."/>
            <person name="Riley R."/>
            <person name="Wiebenga A."/>
            <person name="Aguilar-Osorio G."/>
            <person name="Amillis S."/>
            <person name="Uchima C.A."/>
            <person name="Anderluh G."/>
            <person name="Asadollahi M."/>
            <person name="Askin M."/>
            <person name="Barry K."/>
            <person name="Battaglia E."/>
            <person name="Bayram O."/>
            <person name="Benocci T."/>
            <person name="Braus-Stromeyer S.A."/>
            <person name="Caldana C."/>
            <person name="Canovas D."/>
            <person name="Cerqueira G.C."/>
            <person name="Chen F."/>
            <person name="Chen W."/>
            <person name="Choi C."/>
            <person name="Clum A."/>
            <person name="Dos Santos R.A."/>
            <person name="Damasio A.R."/>
            <person name="Diallinas G."/>
            <person name="Emri T."/>
            <person name="Fekete E."/>
            <person name="Flipphi M."/>
            <person name="Freyberg S."/>
            <person name="Gallo A."/>
            <person name="Gournas C."/>
            <person name="Habgood R."/>
            <person name="Hainaut M."/>
            <person name="Harispe M.L."/>
            <person name="Henrissat B."/>
            <person name="Hilden K.S."/>
            <person name="Hope R."/>
            <person name="Hossain A."/>
            <person name="Karabika E."/>
            <person name="Karaffa L."/>
            <person name="Karanyi Z."/>
            <person name="Krasevec N."/>
            <person name="Kuo A."/>
            <person name="Kusch H."/>
            <person name="LaButti K."/>
            <person name="Lagendijk E.L."/>
            <person name="Lapidus A."/>
            <person name="Levasseur A."/>
            <person name="Lindquist E."/>
            <person name="Lipzen A."/>
            <person name="Logrieco A.F."/>
            <person name="MacCabe A."/>
            <person name="Maekelae M.R."/>
            <person name="Malavazi I."/>
            <person name="Melin P."/>
            <person name="Meyer V."/>
            <person name="Mielnichuk N."/>
            <person name="Miskei M."/>
            <person name="Molnar A.P."/>
            <person name="Mule G."/>
            <person name="Ngan C.Y."/>
            <person name="Orejas M."/>
            <person name="Orosz E."/>
            <person name="Ouedraogo J.P."/>
            <person name="Overkamp K.M."/>
            <person name="Park H.-S."/>
            <person name="Perrone G."/>
            <person name="Piumi F."/>
            <person name="Punt P.J."/>
            <person name="Ram A.F."/>
            <person name="Ramon A."/>
            <person name="Rauscher S."/>
            <person name="Record E."/>
            <person name="Riano-Pachon D.M."/>
            <person name="Robert V."/>
            <person name="Roehrig J."/>
            <person name="Ruller R."/>
            <person name="Salamov A."/>
            <person name="Salih N.S."/>
            <person name="Samson R.A."/>
            <person name="Sandor E."/>
            <person name="Sanguinetti M."/>
            <person name="Schuetze T."/>
            <person name="Sepcic K."/>
            <person name="Shelest E."/>
            <person name="Sherlock G."/>
            <person name="Sophianopoulou V."/>
            <person name="Squina F.M."/>
            <person name="Sun H."/>
            <person name="Susca A."/>
            <person name="Todd R.B."/>
            <person name="Tsang A."/>
            <person name="Unkles S.E."/>
            <person name="van de Wiele N."/>
            <person name="van Rossen-Uffink D."/>
            <person name="Oliveira J.V."/>
            <person name="Vesth T.C."/>
            <person name="Visser J."/>
            <person name="Yu J.-H."/>
            <person name="Zhou M."/>
            <person name="Andersen M.R."/>
            <person name="Archer D.B."/>
            <person name="Baker S.E."/>
            <person name="Benoit I."/>
            <person name="Brakhage A.A."/>
            <person name="Braus G.H."/>
            <person name="Fischer R."/>
            <person name="Frisvad J.C."/>
            <person name="Goldman G.H."/>
            <person name="Houbraken J."/>
            <person name="Oakley B."/>
            <person name="Pocsi I."/>
            <person name="Scazzocchio C."/>
            <person name="Seiboth B."/>
            <person name="vanKuyk P.A."/>
            <person name="Wortman J."/>
            <person name="Dyer P.S."/>
            <person name="Grigoriev I.V."/>
        </authorList>
    </citation>
    <scope>NUCLEOTIDE SEQUENCE [LARGE SCALE GENOMIC DNA]</scope>
    <source>
        <strain evidence="3">DTO 134E9</strain>
    </source>
</reference>
<gene>
    <name evidence="2" type="ORF">ASPWEDRAFT_385072</name>
</gene>
<evidence type="ECO:0000256" key="1">
    <source>
        <dbReference type="SAM" id="Phobius"/>
    </source>
</evidence>
<keyword evidence="1" id="KW-0472">Membrane</keyword>
<evidence type="ECO:0000313" key="2">
    <source>
        <dbReference type="EMBL" id="OJJ39624.1"/>
    </source>
</evidence>
<protein>
    <submittedName>
        <fullName evidence="2">Uncharacterized protein</fullName>
    </submittedName>
</protein>
<dbReference type="AlphaFoldDB" id="A0A1L9RXM0"/>
<dbReference type="Proteomes" id="UP000184383">
    <property type="component" value="Unassembled WGS sequence"/>
</dbReference>
<organism evidence="2 3">
    <name type="scientific">Aspergillus wentii DTO 134E9</name>
    <dbReference type="NCBI Taxonomy" id="1073089"/>
    <lineage>
        <taxon>Eukaryota</taxon>
        <taxon>Fungi</taxon>
        <taxon>Dikarya</taxon>
        <taxon>Ascomycota</taxon>
        <taxon>Pezizomycotina</taxon>
        <taxon>Eurotiomycetes</taxon>
        <taxon>Eurotiomycetidae</taxon>
        <taxon>Eurotiales</taxon>
        <taxon>Aspergillaceae</taxon>
        <taxon>Aspergillus</taxon>
        <taxon>Aspergillus subgen. Cremei</taxon>
    </lineage>
</organism>
<keyword evidence="1" id="KW-1133">Transmembrane helix</keyword>
<accession>A0A1L9RXM0</accession>
<dbReference type="EMBL" id="KV878210">
    <property type="protein sequence ID" value="OJJ39624.1"/>
    <property type="molecule type" value="Genomic_DNA"/>
</dbReference>
<dbReference type="RefSeq" id="XP_040693300.1">
    <property type="nucleotide sequence ID" value="XM_040834897.1"/>
</dbReference>
<sequence length="123" mass="14188">MATEIRHYQTDSEGGYIGRIKHNWNASQSQMLRLFKWINLQRTRKSAAPRGSIDGMVSVRRMSLEAMSSLREMPLKDSRTGRVSATTIGILRLRSFPWTEAFGAHLGSCFFFFFLVFPFCIYL</sequence>
<keyword evidence="3" id="KW-1185">Reference proteome</keyword>
<keyword evidence="1" id="KW-0812">Transmembrane</keyword>
<evidence type="ECO:0000313" key="3">
    <source>
        <dbReference type="Proteomes" id="UP000184383"/>
    </source>
</evidence>
<proteinExistence type="predicted"/>
<dbReference type="VEuPathDB" id="FungiDB:ASPWEDRAFT_385072"/>
<dbReference type="GeneID" id="63750745"/>